<evidence type="ECO:0000313" key="3">
    <source>
        <dbReference type="EMBL" id="KAF7496594.1"/>
    </source>
</evidence>
<sequence>MLAPKLFRKYPIKLHISNLIKQFSTIRSPSKWDLFVGIILQRYPIIVPQLNWIEKQIQDVFDRVEIQNSLYANHEMRHFNDIQRSKRIASGIDVQEKDLEEAAKQTAKDFEEASLKELEKFQSASPLTVADESNNQHSIDRSLDQYLYLITRIKLGEKQYWMFPQEKFDCETDDSLRSTAERVIENLFPSQISSNELFINFIGNSPSSVYTYRYPKPLATKTQKYGGRIFLFKCHLDVNQPEQPAFKGTFGDRTIKSITCSEHLWLTYDELEKNLPKNYWQQISRSIYPDKLIDEREILQKMEMRIKKIQNRLEKQAIQN</sequence>
<dbReference type="PANTHER" id="PTHR13124">
    <property type="entry name" value="39S RIBOSOMAL PROTEIN L46, MITOCHONDRIAL PRECURSOR-RELATED"/>
    <property type="match status" value="1"/>
</dbReference>
<dbReference type="GO" id="GO:0005762">
    <property type="term" value="C:mitochondrial large ribosomal subunit"/>
    <property type="evidence" value="ECO:0007669"/>
    <property type="project" value="TreeGrafter"/>
</dbReference>
<dbReference type="EMBL" id="JXLN01005262">
    <property type="protein sequence ID" value="KPM03490.1"/>
    <property type="molecule type" value="Genomic_DNA"/>
</dbReference>
<dbReference type="InterPro" id="IPR040008">
    <property type="entry name" value="Ribosomal_mL46"/>
</dbReference>
<evidence type="ECO:0000313" key="4">
    <source>
        <dbReference type="EMBL" id="KPM03490.1"/>
    </source>
</evidence>
<dbReference type="Proteomes" id="UP000070412">
    <property type="component" value="Unassembled WGS sequence"/>
</dbReference>
<keyword evidence="4" id="KW-0689">Ribosomal protein</keyword>
<proteinExistence type="predicted"/>
<evidence type="ECO:0000313" key="5">
    <source>
        <dbReference type="EnsemblMetazoa" id="KAF7496594.1"/>
    </source>
</evidence>
<dbReference type="OrthoDB" id="194611at2759"/>
<dbReference type="VEuPathDB" id="VectorBase:SSCA008577"/>
<dbReference type="Gene3D" id="3.90.79.10">
    <property type="entry name" value="Nucleoside Triphosphate Pyrophosphohydrolase"/>
    <property type="match status" value="1"/>
</dbReference>
<evidence type="ECO:0000259" key="2">
    <source>
        <dbReference type="Pfam" id="PF11788"/>
    </source>
</evidence>
<keyword evidence="4" id="KW-0687">Ribonucleoprotein</keyword>
<dbReference type="EnsemblMetazoa" id="SSS_5831s_mrna">
    <property type="protein sequence ID" value="KAF7496594.1"/>
    <property type="gene ID" value="SSS_5831"/>
</dbReference>
<reference evidence="3" key="3">
    <citation type="submission" date="2020-01" db="EMBL/GenBank/DDBJ databases">
        <authorList>
            <person name="Korhonen P.K.K."/>
            <person name="Guangxu M.G."/>
            <person name="Wang T.W."/>
            <person name="Stroehlein A.J.S."/>
            <person name="Young N.D."/>
            <person name="Ang C.-S.A."/>
            <person name="Fernando D.W.F."/>
            <person name="Lu H.L."/>
            <person name="Taylor S.T."/>
            <person name="Ehtesham M.E.M."/>
            <person name="Najaraj S.H.N."/>
            <person name="Harsha G.H.G."/>
            <person name="Madugundu A.M."/>
            <person name="Renuse S.R."/>
            <person name="Holt D.H."/>
            <person name="Pandey A.P."/>
            <person name="Papenfuss A.P."/>
            <person name="Gasser R.B.G."/>
            <person name="Fischer K.F."/>
        </authorList>
    </citation>
    <scope>NUCLEOTIDE SEQUENCE</scope>
    <source>
        <strain evidence="3">SSS_KF_BRIS2020</strain>
    </source>
</reference>
<evidence type="ECO:0000313" key="6">
    <source>
        <dbReference type="Proteomes" id="UP000070412"/>
    </source>
</evidence>
<dbReference type="Proteomes" id="UP000616769">
    <property type="component" value="Unassembled WGS sequence"/>
</dbReference>
<feature type="coiled-coil region" evidence="1">
    <location>
        <begin position="292"/>
        <end position="319"/>
    </location>
</feature>
<dbReference type="EMBL" id="WVUK01000004">
    <property type="protein sequence ID" value="KAF7496594.1"/>
    <property type="molecule type" value="Genomic_DNA"/>
</dbReference>
<reference evidence="5" key="4">
    <citation type="submission" date="2022-06" db="UniProtKB">
        <authorList>
            <consortium name="EnsemblMetazoa"/>
        </authorList>
    </citation>
    <scope>IDENTIFICATION</scope>
</reference>
<evidence type="ECO:0000313" key="7">
    <source>
        <dbReference type="Proteomes" id="UP000616769"/>
    </source>
</evidence>
<dbReference type="GO" id="GO:0003735">
    <property type="term" value="F:structural constituent of ribosome"/>
    <property type="evidence" value="ECO:0007669"/>
    <property type="project" value="InterPro"/>
</dbReference>
<keyword evidence="6" id="KW-1185">Reference proteome</keyword>
<organism evidence="4 7">
    <name type="scientific">Sarcoptes scabiei</name>
    <name type="common">Itch mite</name>
    <name type="synonym">Acarus scabiei</name>
    <dbReference type="NCBI Taxonomy" id="52283"/>
    <lineage>
        <taxon>Eukaryota</taxon>
        <taxon>Metazoa</taxon>
        <taxon>Ecdysozoa</taxon>
        <taxon>Arthropoda</taxon>
        <taxon>Chelicerata</taxon>
        <taxon>Arachnida</taxon>
        <taxon>Acari</taxon>
        <taxon>Acariformes</taxon>
        <taxon>Sarcoptiformes</taxon>
        <taxon>Astigmata</taxon>
        <taxon>Psoroptidia</taxon>
        <taxon>Sarcoptoidea</taxon>
        <taxon>Sarcoptidae</taxon>
        <taxon>Sarcoptinae</taxon>
        <taxon>Sarcoptes</taxon>
    </lineage>
</organism>
<protein>
    <submittedName>
        <fullName evidence="3 4">39S ribosomal protein L46, mitochondrial</fullName>
    </submittedName>
</protein>
<evidence type="ECO:0000256" key="1">
    <source>
        <dbReference type="SAM" id="Coils"/>
    </source>
</evidence>
<dbReference type="OMA" id="MLPRYCK"/>
<reference evidence="4 7" key="1">
    <citation type="journal article" date="2015" name="Parasit. Vectors">
        <title>Draft genome of the scabies mite.</title>
        <authorList>
            <person name="Rider S.D.Jr."/>
            <person name="Morgan M.S."/>
            <person name="Arlian L.G."/>
        </authorList>
    </citation>
    <scope>NUCLEOTIDE SEQUENCE [LARGE SCALE GENOMIC DNA]</scope>
    <source>
        <strain evidence="4">Arlian Lab</strain>
    </source>
</reference>
<accession>A0A131ZZE4</accession>
<name>A0A131ZZE4_SARSC</name>
<reference evidence="6" key="2">
    <citation type="journal article" date="2020" name="PLoS Negl. Trop. Dis.">
        <title>High-quality nuclear genome for Sarcoptes scabiei-A critical resource for a neglected parasite.</title>
        <authorList>
            <person name="Korhonen P.K."/>
            <person name="Gasser R.B."/>
            <person name="Ma G."/>
            <person name="Wang T."/>
            <person name="Stroehlein A.J."/>
            <person name="Young N.D."/>
            <person name="Ang C.S."/>
            <person name="Fernando D.D."/>
            <person name="Lu H.C."/>
            <person name="Taylor S."/>
            <person name="Reynolds S.L."/>
            <person name="Mofiz E."/>
            <person name="Najaraj S.H."/>
            <person name="Gowda H."/>
            <person name="Madugundu A."/>
            <person name="Renuse S."/>
            <person name="Holt D."/>
            <person name="Pandey A."/>
            <person name="Papenfuss A.T."/>
            <person name="Fischer K."/>
        </authorList>
    </citation>
    <scope>NUCLEOTIDE SEQUENCE [LARGE SCALE GENOMIC DNA]</scope>
</reference>
<dbReference type="AlphaFoldDB" id="A0A131ZZE4"/>
<keyword evidence="1" id="KW-0175">Coiled coil</keyword>
<feature type="domain" description="Large ribosomal subunit protein mL46 N-terminal" evidence="2">
    <location>
        <begin position="32"/>
        <end position="119"/>
    </location>
</feature>
<gene>
    <name evidence="4" type="ORF">QR98_0019230</name>
    <name evidence="3" type="ORF">SSS_5831</name>
</gene>
<dbReference type="InterPro" id="IPR021757">
    <property type="entry name" value="Ribosomal_mL46_N"/>
</dbReference>
<dbReference type="PANTHER" id="PTHR13124:SF12">
    <property type="entry name" value="LARGE RIBOSOMAL SUBUNIT PROTEIN ML46"/>
    <property type="match status" value="1"/>
</dbReference>
<dbReference type="Pfam" id="PF11788">
    <property type="entry name" value="MRP-L46"/>
    <property type="match status" value="1"/>
</dbReference>